<comment type="caution">
    <text evidence="2">The sequence shown here is derived from an EMBL/GenBank/DDBJ whole genome shotgun (WGS) entry which is preliminary data.</text>
</comment>
<feature type="transmembrane region" description="Helical" evidence="1">
    <location>
        <begin position="165"/>
        <end position="185"/>
    </location>
</feature>
<evidence type="ECO:0000313" key="3">
    <source>
        <dbReference type="Proteomes" id="UP000294200"/>
    </source>
</evidence>
<evidence type="ECO:0000313" key="2">
    <source>
        <dbReference type="EMBL" id="TCG04056.1"/>
    </source>
</evidence>
<sequence length="209" mass="22808">MPTFSLFLINLEWDVLPSQAASASRPDRDTHNGMERVFCGQPEPLLPKHERKKVGSERCARYMSVAGLGLSIIEHALRTIMTIRARKHTVVWLGIIAMWLMVFSLLASQLLKLTQTADLVAATCSAVKSENARQYTLPDTFSVCDYCDIMAQQATAVTSVPALEMAAILLATVLTLTLAPLALLMTHLPASRVAKAKPAGSVQLPYKTS</sequence>
<proteinExistence type="predicted"/>
<protein>
    <recommendedName>
        <fullName evidence="4">DUF2946 domain-containing protein</fullName>
    </recommendedName>
</protein>
<dbReference type="AlphaFoldDB" id="A0A4R0X1W1"/>
<reference evidence="2 3" key="1">
    <citation type="submission" date="2017-02" db="EMBL/GenBank/DDBJ databases">
        <title>Paraburkholderia sophoroidis sp. nov. and Paraburkholderia steynii sp. nov. rhizobial symbionts of the fynbos legume Hypocalyptus sophoroides.</title>
        <authorList>
            <person name="Steenkamp E.T."/>
            <person name="Beukes C.W."/>
            <person name="Van Zyl E."/>
            <person name="Avontuur J."/>
            <person name="Chan W.Y."/>
            <person name="Hassen A."/>
            <person name="Palmer M."/>
            <person name="Mthombeni L."/>
            <person name="Phalane F."/>
            <person name="Sereme K."/>
            <person name="Venter S.N."/>
        </authorList>
    </citation>
    <scope>NUCLEOTIDE SEQUENCE [LARGE SCALE GENOMIC DNA]</scope>
    <source>
        <strain evidence="2 3">HC1.1ba</strain>
    </source>
</reference>
<keyword evidence="1" id="KW-0472">Membrane</keyword>
<keyword evidence="1" id="KW-1133">Transmembrane helix</keyword>
<dbReference type="EMBL" id="MWML01000294">
    <property type="protein sequence ID" value="TCG04056.1"/>
    <property type="molecule type" value="Genomic_DNA"/>
</dbReference>
<name>A0A4R0X1W1_9BURK</name>
<keyword evidence="3" id="KW-1185">Reference proteome</keyword>
<evidence type="ECO:0000256" key="1">
    <source>
        <dbReference type="SAM" id="Phobius"/>
    </source>
</evidence>
<accession>A0A4R0X1W1</accession>
<feature type="transmembrane region" description="Helical" evidence="1">
    <location>
        <begin position="90"/>
        <end position="111"/>
    </location>
</feature>
<keyword evidence="1" id="KW-0812">Transmembrane</keyword>
<organism evidence="2 3">
    <name type="scientific">Paraburkholderia steynii</name>
    <dbReference type="NCBI Taxonomy" id="1245441"/>
    <lineage>
        <taxon>Bacteria</taxon>
        <taxon>Pseudomonadati</taxon>
        <taxon>Pseudomonadota</taxon>
        <taxon>Betaproteobacteria</taxon>
        <taxon>Burkholderiales</taxon>
        <taxon>Burkholderiaceae</taxon>
        <taxon>Paraburkholderia</taxon>
    </lineage>
</organism>
<gene>
    <name evidence="2" type="ORF">BZM27_43555</name>
</gene>
<dbReference type="Proteomes" id="UP000294200">
    <property type="component" value="Unassembled WGS sequence"/>
</dbReference>
<evidence type="ECO:0008006" key="4">
    <source>
        <dbReference type="Google" id="ProtNLM"/>
    </source>
</evidence>